<dbReference type="EC" id="3.5.1.18" evidence="4 15"/>
<evidence type="ECO:0000256" key="2">
    <source>
        <dbReference type="ARBA" id="ARBA00006746"/>
    </source>
</evidence>
<feature type="binding site" evidence="15">
    <location>
        <position position="359"/>
    </location>
    <ligand>
        <name>Zn(2+)</name>
        <dbReference type="ChEBI" id="CHEBI:29105"/>
        <label>2</label>
    </ligand>
</feature>
<evidence type="ECO:0000256" key="14">
    <source>
        <dbReference type="ARBA" id="ARBA00051301"/>
    </source>
</evidence>
<reference evidence="17 18" key="1">
    <citation type="submission" date="2018-05" db="EMBL/GenBank/DDBJ databases">
        <title>Abyssibacter profundi OUC007T gen. nov., sp. nov, a marine bacterium isolated from seawater of the Mariana Trench.</title>
        <authorList>
            <person name="Zhou S."/>
        </authorList>
    </citation>
    <scope>NUCLEOTIDE SEQUENCE [LARGE SCALE GENOMIC DNA]</scope>
    <source>
        <strain evidence="17 18">OUC007</strain>
    </source>
</reference>
<dbReference type="PANTHER" id="PTHR43808">
    <property type="entry name" value="ACETYLORNITHINE DEACETYLASE"/>
    <property type="match status" value="1"/>
</dbReference>
<dbReference type="GO" id="GO:0008270">
    <property type="term" value="F:zinc ion binding"/>
    <property type="evidence" value="ECO:0007669"/>
    <property type="project" value="UniProtKB-UniRule"/>
</dbReference>
<keyword evidence="11 15" id="KW-0457">Lysine biosynthesis</keyword>
<dbReference type="SUPFAM" id="SSF55031">
    <property type="entry name" value="Bacterial exopeptidase dimerisation domain"/>
    <property type="match status" value="1"/>
</dbReference>
<dbReference type="InterPro" id="IPR005941">
    <property type="entry name" value="DapE_proteobac"/>
</dbReference>
<dbReference type="GO" id="GO:0008777">
    <property type="term" value="F:acetylornithine deacetylase activity"/>
    <property type="evidence" value="ECO:0007669"/>
    <property type="project" value="TreeGrafter"/>
</dbReference>
<accession>A0A383XQ21</accession>
<evidence type="ECO:0000256" key="11">
    <source>
        <dbReference type="ARBA" id="ARBA00023154"/>
    </source>
</evidence>
<dbReference type="Proteomes" id="UP000251800">
    <property type="component" value="Unassembled WGS sequence"/>
</dbReference>
<protein>
    <recommendedName>
        <fullName evidence="5 15">Succinyl-diaminopimelate desuccinylase</fullName>
        <shortName evidence="15">SDAP desuccinylase</shortName>
        <ecNumber evidence="4 15">3.5.1.18</ecNumber>
    </recommendedName>
    <alternativeName>
        <fullName evidence="13 15">N-succinyl-LL-2,6-diaminoheptanedioate amidohydrolase</fullName>
    </alternativeName>
</protein>
<dbReference type="Pfam" id="PF07687">
    <property type="entry name" value="M20_dimer"/>
    <property type="match status" value="1"/>
</dbReference>
<feature type="binding site" evidence="15">
    <location>
        <position position="110"/>
    </location>
    <ligand>
        <name>Zn(2+)</name>
        <dbReference type="ChEBI" id="CHEBI:29105"/>
        <label>2</label>
    </ligand>
</feature>
<dbReference type="NCBIfam" id="NF009557">
    <property type="entry name" value="PRK13009.1"/>
    <property type="match status" value="1"/>
</dbReference>
<dbReference type="RefSeq" id="WP_109721533.1">
    <property type="nucleotide sequence ID" value="NZ_QEQK01000019.1"/>
</dbReference>
<evidence type="ECO:0000256" key="7">
    <source>
        <dbReference type="ARBA" id="ARBA00022723"/>
    </source>
</evidence>
<dbReference type="NCBIfam" id="TIGR01246">
    <property type="entry name" value="dapE_proteo"/>
    <property type="match status" value="1"/>
</dbReference>
<keyword evidence="9 15" id="KW-0862">Zinc</keyword>
<keyword evidence="18" id="KW-1185">Reference proteome</keyword>
<dbReference type="Gene3D" id="3.40.630.10">
    <property type="entry name" value="Zn peptidases"/>
    <property type="match status" value="2"/>
</dbReference>
<dbReference type="AlphaFoldDB" id="A0A383XQ21"/>
<evidence type="ECO:0000256" key="4">
    <source>
        <dbReference type="ARBA" id="ARBA00011921"/>
    </source>
</evidence>
<evidence type="ECO:0000313" key="18">
    <source>
        <dbReference type="Proteomes" id="UP000251800"/>
    </source>
</evidence>
<feature type="binding site" evidence="15">
    <location>
        <position position="110"/>
    </location>
    <ligand>
        <name>Zn(2+)</name>
        <dbReference type="ChEBI" id="CHEBI:29105"/>
        <label>1</label>
    </ligand>
</feature>
<organism evidence="17 18">
    <name type="scientific">Abyssibacter profundi</name>
    <dbReference type="NCBI Taxonomy" id="2182787"/>
    <lineage>
        <taxon>Bacteria</taxon>
        <taxon>Pseudomonadati</taxon>
        <taxon>Pseudomonadota</taxon>
        <taxon>Gammaproteobacteria</taxon>
        <taxon>Chromatiales</taxon>
        <taxon>Oceanococcaceae</taxon>
        <taxon>Abyssibacter</taxon>
    </lineage>
</organism>
<name>A0A383XQ21_9GAMM</name>
<feature type="active site" evidence="15">
    <location>
        <position position="79"/>
    </location>
</feature>
<evidence type="ECO:0000256" key="5">
    <source>
        <dbReference type="ARBA" id="ARBA00022391"/>
    </source>
</evidence>
<evidence type="ECO:0000259" key="16">
    <source>
        <dbReference type="Pfam" id="PF07687"/>
    </source>
</evidence>
<evidence type="ECO:0000256" key="3">
    <source>
        <dbReference type="ARBA" id="ARBA00011738"/>
    </source>
</evidence>
<dbReference type="Pfam" id="PF01546">
    <property type="entry name" value="Peptidase_M20"/>
    <property type="match status" value="1"/>
</dbReference>
<evidence type="ECO:0000256" key="10">
    <source>
        <dbReference type="ARBA" id="ARBA00022915"/>
    </source>
</evidence>
<gene>
    <name evidence="15" type="primary">dapE</name>
    <name evidence="17" type="ORF">DEH80_16015</name>
</gene>
<feature type="domain" description="Peptidase M20 dimerisation" evidence="16">
    <location>
        <begin position="186"/>
        <end position="292"/>
    </location>
</feature>
<dbReference type="Gene3D" id="3.30.70.360">
    <property type="match status" value="1"/>
</dbReference>
<dbReference type="GO" id="GO:0019877">
    <property type="term" value="P:diaminopimelate biosynthetic process"/>
    <property type="evidence" value="ECO:0007669"/>
    <property type="project" value="UniProtKB-UniRule"/>
</dbReference>
<comment type="similarity">
    <text evidence="2 15">Belongs to the peptidase M20A family. DapE subfamily.</text>
</comment>
<keyword evidence="7 15" id="KW-0479">Metal-binding</keyword>
<dbReference type="EMBL" id="QEQK01000019">
    <property type="protein sequence ID" value="PWN54725.1"/>
    <property type="molecule type" value="Genomic_DNA"/>
</dbReference>
<sequence length="390" mass="42213">MSQTPPRLDTSQPAELALLKALVERPSVTPADAGCQAMLAERLSALGFQIESLPFGEVSNLWATRGQHGPTLCFAGHTDVVPPGPAERWTSPPFEPTERDGHLFGRGAADMKSGLASMIVAMERFVAAHPDHAGRLAMLLTSDEEGPARDGIRRVVEHFAERGETIDYCVIGECSSVESFGDRIMVGRRGSIGATLTVLGRQGHVAYPHLADNPIHHALGALDELAQMTWDSGNDDFPPTSFQITNVRAGTGATNVIPGTAEFDFNLRYSTELDAATIRQRVVDLLDAKRLNYQLDWWLSGEPFLTRPGNLRAASVEALQVETGQTPTESTAGGTSDGRFIAQLGTEVVEIGPINATIHQIDECVRVDDLPRLTRVYEAVMQRLLIADPA</sequence>
<keyword evidence="12 15" id="KW-0170">Cobalt</keyword>
<evidence type="ECO:0000256" key="6">
    <source>
        <dbReference type="ARBA" id="ARBA00022605"/>
    </source>
</evidence>
<evidence type="ECO:0000313" key="17">
    <source>
        <dbReference type="EMBL" id="PWN54725.1"/>
    </source>
</evidence>
<dbReference type="InterPro" id="IPR036264">
    <property type="entry name" value="Bact_exopeptidase_dim_dom"/>
</dbReference>
<dbReference type="PROSITE" id="PS00759">
    <property type="entry name" value="ARGE_DAPE_CPG2_2"/>
    <property type="match status" value="1"/>
</dbReference>
<keyword evidence="8 15" id="KW-0378">Hydrolase</keyword>
<feature type="binding site" evidence="15">
    <location>
        <position position="77"/>
    </location>
    <ligand>
        <name>Zn(2+)</name>
        <dbReference type="ChEBI" id="CHEBI:29105"/>
        <label>1</label>
    </ligand>
</feature>
<evidence type="ECO:0000256" key="13">
    <source>
        <dbReference type="ARBA" id="ARBA00031891"/>
    </source>
</evidence>
<evidence type="ECO:0000256" key="15">
    <source>
        <dbReference type="HAMAP-Rule" id="MF_01690"/>
    </source>
</evidence>
<comment type="caution">
    <text evidence="17">The sequence shown here is derived from an EMBL/GenBank/DDBJ whole genome shotgun (WGS) entry which is preliminary data.</text>
</comment>
<comment type="cofactor">
    <cofactor evidence="15">
        <name>Zn(2+)</name>
        <dbReference type="ChEBI" id="CHEBI:29105"/>
    </cofactor>
    <cofactor evidence="15">
        <name>Co(2+)</name>
        <dbReference type="ChEBI" id="CHEBI:48828"/>
    </cofactor>
    <text evidence="15">Binds 2 Zn(2+) or Co(2+) ions per subunit.</text>
</comment>
<keyword evidence="6 15" id="KW-0028">Amino-acid biosynthesis</keyword>
<comment type="pathway">
    <text evidence="1 15">Amino-acid biosynthesis; L-lysine biosynthesis via DAP pathway; LL-2,6-diaminopimelate from (S)-tetrahydrodipicolinate (succinylase route): step 3/3.</text>
</comment>
<dbReference type="HAMAP" id="MF_01690">
    <property type="entry name" value="DapE"/>
    <property type="match status" value="1"/>
</dbReference>
<dbReference type="SUPFAM" id="SSF53187">
    <property type="entry name" value="Zn-dependent exopeptidases"/>
    <property type="match status" value="1"/>
</dbReference>
<dbReference type="UniPathway" id="UPA00034">
    <property type="reaction ID" value="UER00021"/>
</dbReference>
<feature type="binding site" evidence="15">
    <location>
        <position position="173"/>
    </location>
    <ligand>
        <name>Zn(2+)</name>
        <dbReference type="ChEBI" id="CHEBI:29105"/>
        <label>1</label>
    </ligand>
</feature>
<evidence type="ECO:0000256" key="8">
    <source>
        <dbReference type="ARBA" id="ARBA00022801"/>
    </source>
</evidence>
<proteinExistence type="inferred from homology"/>
<comment type="catalytic activity">
    <reaction evidence="14 15">
        <text>N-succinyl-(2S,6S)-2,6-diaminopimelate + H2O = (2S,6S)-2,6-diaminopimelate + succinate</text>
        <dbReference type="Rhea" id="RHEA:22608"/>
        <dbReference type="ChEBI" id="CHEBI:15377"/>
        <dbReference type="ChEBI" id="CHEBI:30031"/>
        <dbReference type="ChEBI" id="CHEBI:57609"/>
        <dbReference type="ChEBI" id="CHEBI:58087"/>
        <dbReference type="EC" id="3.5.1.18"/>
    </reaction>
</comment>
<comment type="subunit">
    <text evidence="3 15">Homodimer.</text>
</comment>
<dbReference type="GO" id="GO:0050897">
    <property type="term" value="F:cobalt ion binding"/>
    <property type="evidence" value="ECO:0007669"/>
    <property type="project" value="UniProtKB-UniRule"/>
</dbReference>
<dbReference type="FunFam" id="3.40.630.10:FF:000005">
    <property type="entry name" value="Succinyl-diaminopimelate desuccinylase"/>
    <property type="match status" value="1"/>
</dbReference>
<dbReference type="OrthoDB" id="9809784at2"/>
<evidence type="ECO:0000256" key="12">
    <source>
        <dbReference type="ARBA" id="ARBA00023285"/>
    </source>
</evidence>
<dbReference type="GO" id="GO:0009089">
    <property type="term" value="P:lysine biosynthetic process via diaminopimelate"/>
    <property type="evidence" value="ECO:0007669"/>
    <property type="project" value="UniProtKB-UniRule"/>
</dbReference>
<feature type="active site" description="Proton acceptor" evidence="15">
    <location>
        <position position="144"/>
    </location>
</feature>
<evidence type="ECO:0000256" key="9">
    <source>
        <dbReference type="ARBA" id="ARBA00022833"/>
    </source>
</evidence>
<evidence type="ECO:0000256" key="1">
    <source>
        <dbReference type="ARBA" id="ARBA00005130"/>
    </source>
</evidence>
<dbReference type="InterPro" id="IPR001261">
    <property type="entry name" value="ArgE/DapE_CS"/>
</dbReference>
<dbReference type="GO" id="GO:0006526">
    <property type="term" value="P:L-arginine biosynthetic process"/>
    <property type="evidence" value="ECO:0007669"/>
    <property type="project" value="TreeGrafter"/>
</dbReference>
<dbReference type="InterPro" id="IPR002933">
    <property type="entry name" value="Peptidase_M20"/>
</dbReference>
<keyword evidence="10 15" id="KW-0220">Diaminopimelate biosynthesis</keyword>
<feature type="binding site" evidence="15">
    <location>
        <position position="145"/>
    </location>
    <ligand>
        <name>Zn(2+)</name>
        <dbReference type="ChEBI" id="CHEBI:29105"/>
        <label>2</label>
    </ligand>
</feature>
<dbReference type="GO" id="GO:0009014">
    <property type="term" value="F:succinyl-diaminopimelate desuccinylase activity"/>
    <property type="evidence" value="ECO:0007669"/>
    <property type="project" value="UniProtKB-UniRule"/>
</dbReference>
<comment type="function">
    <text evidence="15">Catalyzes the hydrolysis of N-succinyl-L,L-diaminopimelic acid (SDAP), forming succinate and LL-2,6-diaminopimelate (DAP), an intermediate involved in the bacterial biosynthesis of lysine and meso-diaminopimelic acid, an essential component of bacterial cell walls.</text>
</comment>
<dbReference type="PANTHER" id="PTHR43808:SF31">
    <property type="entry name" value="N-ACETYL-L-CITRULLINE DEACETYLASE"/>
    <property type="match status" value="1"/>
</dbReference>
<dbReference type="InterPro" id="IPR050072">
    <property type="entry name" value="Peptidase_M20A"/>
</dbReference>
<dbReference type="CDD" id="cd03891">
    <property type="entry name" value="M20_DapE_proteobac"/>
    <property type="match status" value="1"/>
</dbReference>
<dbReference type="InterPro" id="IPR011650">
    <property type="entry name" value="Peptidase_M20_dimer"/>
</dbReference>